<dbReference type="InterPro" id="IPR011042">
    <property type="entry name" value="6-blade_b-propeller_TolB-like"/>
</dbReference>
<dbReference type="GO" id="GO:0020037">
    <property type="term" value="F:heme binding"/>
    <property type="evidence" value="ECO:0007669"/>
    <property type="project" value="InterPro"/>
</dbReference>
<dbReference type="InterPro" id="IPR013427">
    <property type="entry name" value="Haem-bd_dom_put"/>
</dbReference>
<feature type="chain" id="PRO_5011676056" evidence="5">
    <location>
        <begin position="21"/>
        <end position="1033"/>
    </location>
</feature>
<dbReference type="PROSITE" id="PS51007">
    <property type="entry name" value="CYTC"/>
    <property type="match status" value="1"/>
</dbReference>
<dbReference type="SUPFAM" id="SSF46626">
    <property type="entry name" value="Cytochrome c"/>
    <property type="match status" value="1"/>
</dbReference>
<name>A0A1I3IH60_9PLAN</name>
<dbReference type="OrthoDB" id="225269at2"/>
<dbReference type="Pfam" id="PF23500">
    <property type="entry name" value="DUF7133"/>
    <property type="match status" value="1"/>
</dbReference>
<dbReference type="Gene3D" id="1.10.760.10">
    <property type="entry name" value="Cytochrome c-like domain"/>
    <property type="match status" value="1"/>
</dbReference>
<dbReference type="Gene3D" id="2.120.10.30">
    <property type="entry name" value="TolB, C-terminal domain"/>
    <property type="match status" value="1"/>
</dbReference>
<keyword evidence="8" id="KW-1185">Reference proteome</keyword>
<sequence length="1033" mass="115219">MRCLPSLLVCWGLFCPVLLADDFPKPFNTLDEEKLVAPPAKDAVDGLTLPPGFKATLFALEPDVQNPIGMAWDARGRLWIAENYTYADAKTKFDLGLRDRVLIFEDTDGDGKFNTRKVFTDAVQMLTSVEVGHGGVWVMCPPRLMFFPDKNGDDIPDGPGQTMLDGFTVQSESYHNFANGLKWGPDGWLYGRCGGSCPGEIGKPGTPAAERTPLRGGMWRYHPVTGVYETLNTGTTNPWGHDWDALGELFFVNTVNGHFWHSIPGAHFVRNATLDPNPRTYQLIDQHADHFHFDTGKSWQDSRDGAANDLGGGHAHSGATIYLGDNWPEEYRGHLYTVNLHGRRVNNELIEREGCGFTAHHAKDVILSSDPWFRAVDLSYGPDGGVYIIDWSDTGECHERNGVHRTSGRIFKITYGDPKKLEPFDLRKKPAAELIDLLGSPNEWYVRQARLILSERHASKERISISARIKLRQYAELPILDSKLRLQEFLTDSILGGADQKLLTQMLEEPDESFRTWAIRIITDTWPLDGPFGPTFTSNQAVERVTKEYTVWKPEFLRLAATDPSGLVRLQLASTLQRLPPVERVELAKALVSRTEDANDHNMPLLVWYGLIPVADTDPAALVEVAKVCQWPLTRNLIARRLGEDIEKHPSSINVLLMFAASQPDAYRTDIITGLSDALRGWRKAPCPACWKTAQSRLESSADPRLVERVRELSVVFGDGRALDEVKKIALDQKATPEARQAALKTLIENRPDDLRSICEKLVNEKYVNLVAAQGLAQFDDPKIGEQLVKAYKGFRTFERPQIMSILVSRPAFATPMLKAMAKGQIAREDLTSFHVRQLHSLSNAELSKLVSEVWGELRDSSEDKRQQMADLKSKLTDDVLTQGDLSQGRLVFAKTCAKCHKLYGEGEKVGPDLTGSNRNNIDYLLENIVDPSAVVNKDFRMTVLMLADGRVLNGVITEQTDRTLTLQSLTEKVTIDKDDVEESKPTSLSPMPEGMLQTLSANQVRDLIAYLRHASQVALPPDGEANTPTATP</sequence>
<evidence type="ECO:0000313" key="8">
    <source>
        <dbReference type="Proteomes" id="UP000199518"/>
    </source>
</evidence>
<feature type="signal peptide" evidence="5">
    <location>
        <begin position="1"/>
        <end position="20"/>
    </location>
</feature>
<dbReference type="InterPro" id="IPR009056">
    <property type="entry name" value="Cyt_c-like_dom"/>
</dbReference>
<dbReference type="NCBIfam" id="TIGR02604">
    <property type="entry name" value="Piru_Ver_Nterm"/>
    <property type="match status" value="1"/>
</dbReference>
<dbReference type="InterPro" id="IPR055557">
    <property type="entry name" value="DUF7133"/>
</dbReference>
<dbReference type="Proteomes" id="UP000199518">
    <property type="component" value="Unassembled WGS sequence"/>
</dbReference>
<dbReference type="STRING" id="1576369.SAMN05421753_109121"/>
<keyword evidence="5" id="KW-0732">Signal</keyword>
<dbReference type="GO" id="GO:0009055">
    <property type="term" value="F:electron transfer activity"/>
    <property type="evidence" value="ECO:0007669"/>
    <property type="project" value="InterPro"/>
</dbReference>
<accession>A0A1I3IH60</accession>
<keyword evidence="1 4" id="KW-0349">Heme</keyword>
<organism evidence="7 8">
    <name type="scientific">Planctomicrobium piriforme</name>
    <dbReference type="NCBI Taxonomy" id="1576369"/>
    <lineage>
        <taxon>Bacteria</taxon>
        <taxon>Pseudomonadati</taxon>
        <taxon>Planctomycetota</taxon>
        <taxon>Planctomycetia</taxon>
        <taxon>Planctomycetales</taxon>
        <taxon>Planctomycetaceae</taxon>
        <taxon>Planctomicrobium</taxon>
    </lineage>
</organism>
<evidence type="ECO:0000256" key="5">
    <source>
        <dbReference type="SAM" id="SignalP"/>
    </source>
</evidence>
<evidence type="ECO:0000256" key="2">
    <source>
        <dbReference type="ARBA" id="ARBA00022723"/>
    </source>
</evidence>
<dbReference type="GO" id="GO:0046872">
    <property type="term" value="F:metal ion binding"/>
    <property type="evidence" value="ECO:0007669"/>
    <property type="project" value="UniProtKB-KW"/>
</dbReference>
<dbReference type="NCBIfam" id="TIGR02603">
    <property type="entry name" value="CxxCH_TIGR02603"/>
    <property type="match status" value="1"/>
</dbReference>
<keyword evidence="2 4" id="KW-0479">Metal-binding</keyword>
<evidence type="ECO:0000256" key="4">
    <source>
        <dbReference type="PROSITE-ProRule" id="PRU00433"/>
    </source>
</evidence>
<dbReference type="EMBL" id="FOQD01000009">
    <property type="protein sequence ID" value="SFI47262.1"/>
    <property type="molecule type" value="Genomic_DNA"/>
</dbReference>
<dbReference type="RefSeq" id="WP_139228452.1">
    <property type="nucleotide sequence ID" value="NZ_FOQD01000009.1"/>
</dbReference>
<evidence type="ECO:0000313" key="7">
    <source>
        <dbReference type="EMBL" id="SFI47262.1"/>
    </source>
</evidence>
<dbReference type="InterPro" id="IPR011041">
    <property type="entry name" value="Quinoprot_gluc/sorb_DH_b-prop"/>
</dbReference>
<gene>
    <name evidence="7" type="ORF">SAMN05421753_109121</name>
</gene>
<reference evidence="8" key="1">
    <citation type="submission" date="2016-10" db="EMBL/GenBank/DDBJ databases">
        <authorList>
            <person name="Varghese N."/>
            <person name="Submissions S."/>
        </authorList>
    </citation>
    <scope>NUCLEOTIDE SEQUENCE [LARGE SCALE GENOMIC DNA]</scope>
    <source>
        <strain evidence="8">DSM 26348</strain>
    </source>
</reference>
<keyword evidence="3 4" id="KW-0408">Iron</keyword>
<protein>
    <submittedName>
        <fullName evidence="7">Putative membrane-bound dehydrogenase domain-containing protein</fullName>
    </submittedName>
</protein>
<dbReference type="PANTHER" id="PTHR33546">
    <property type="entry name" value="LARGE, MULTIFUNCTIONAL SECRETED PROTEIN-RELATED"/>
    <property type="match status" value="1"/>
</dbReference>
<evidence type="ECO:0000256" key="3">
    <source>
        <dbReference type="ARBA" id="ARBA00023004"/>
    </source>
</evidence>
<dbReference type="InterPro" id="IPR013428">
    <property type="entry name" value="Membrane-bound_put_N"/>
</dbReference>
<dbReference type="AlphaFoldDB" id="A0A1I3IH60"/>
<evidence type="ECO:0000256" key="1">
    <source>
        <dbReference type="ARBA" id="ARBA00022617"/>
    </source>
</evidence>
<evidence type="ECO:0000259" key="6">
    <source>
        <dbReference type="PROSITE" id="PS51007"/>
    </source>
</evidence>
<feature type="domain" description="Cytochrome c" evidence="6">
    <location>
        <begin position="884"/>
        <end position="1016"/>
    </location>
</feature>
<dbReference type="SUPFAM" id="SSF50952">
    <property type="entry name" value="Soluble quinoprotein glucose dehydrogenase"/>
    <property type="match status" value="1"/>
</dbReference>
<proteinExistence type="predicted"/>
<dbReference type="InterPro" id="IPR036909">
    <property type="entry name" value="Cyt_c-like_dom_sf"/>
</dbReference>
<dbReference type="PANTHER" id="PTHR33546:SF1">
    <property type="entry name" value="LARGE, MULTIFUNCTIONAL SECRETED PROTEIN"/>
    <property type="match status" value="1"/>
</dbReference>